<evidence type="ECO:0000256" key="4">
    <source>
        <dbReference type="ARBA" id="ARBA00022884"/>
    </source>
</evidence>
<keyword evidence="10" id="KW-1185">Reference proteome</keyword>
<protein>
    <recommendedName>
        <fullName evidence="7 8">Large ribosomal subunit protein bL31</fullName>
    </recommendedName>
</protein>
<dbReference type="InterPro" id="IPR042105">
    <property type="entry name" value="Ribosomal_bL31_sf"/>
</dbReference>
<dbReference type="OrthoDB" id="9803251at2"/>
<evidence type="ECO:0000256" key="6">
    <source>
        <dbReference type="ARBA" id="ARBA00023274"/>
    </source>
</evidence>
<evidence type="ECO:0000256" key="2">
    <source>
        <dbReference type="ARBA" id="ARBA00011838"/>
    </source>
</evidence>
<evidence type="ECO:0000256" key="8">
    <source>
        <dbReference type="HAMAP-Rule" id="MF_00501"/>
    </source>
</evidence>
<dbReference type="HAMAP" id="MF_00501">
    <property type="entry name" value="Ribosomal_bL31_1"/>
    <property type="match status" value="1"/>
</dbReference>
<keyword evidence="5 8" id="KW-0689">Ribosomal protein</keyword>
<dbReference type="NCBIfam" id="NF000612">
    <property type="entry name" value="PRK00019.1"/>
    <property type="match status" value="1"/>
</dbReference>
<dbReference type="SUPFAM" id="SSF143800">
    <property type="entry name" value="L28p-like"/>
    <property type="match status" value="1"/>
</dbReference>
<comment type="similarity">
    <text evidence="1 8">Belongs to the bacterial ribosomal protein bL31 family. Type A subfamily.</text>
</comment>
<sequence>MKANLHPEYGETTMTCACGAVYHTRSTKNRLRLGICSSCHPLFTGQQKLIDTAGRVEKFMRRFGNKMPDLAGTASRTAKKTKK</sequence>
<dbReference type="Gene3D" id="4.10.830.30">
    <property type="entry name" value="Ribosomal protein L31"/>
    <property type="match status" value="1"/>
</dbReference>
<gene>
    <name evidence="8 9" type="primary">rpmE</name>
    <name evidence="9" type="ORF">MAMT_01926</name>
</gene>
<evidence type="ECO:0000256" key="7">
    <source>
        <dbReference type="ARBA" id="ARBA00035687"/>
    </source>
</evidence>
<evidence type="ECO:0000313" key="10">
    <source>
        <dbReference type="Proteomes" id="UP000334923"/>
    </source>
</evidence>
<dbReference type="NCBIfam" id="TIGR00105">
    <property type="entry name" value="L31"/>
    <property type="match status" value="1"/>
</dbReference>
<organism evidence="9 10">
    <name type="scientific">Methylacidimicrobium tartarophylax</name>
    <dbReference type="NCBI Taxonomy" id="1041768"/>
    <lineage>
        <taxon>Bacteria</taxon>
        <taxon>Pseudomonadati</taxon>
        <taxon>Verrucomicrobiota</taxon>
        <taxon>Methylacidimicrobium</taxon>
    </lineage>
</organism>
<keyword evidence="6 8" id="KW-0687">Ribonucleoprotein</keyword>
<name>A0A5E6MHS9_9BACT</name>
<dbReference type="GO" id="GO:0006412">
    <property type="term" value="P:translation"/>
    <property type="evidence" value="ECO:0007669"/>
    <property type="project" value="UniProtKB-UniRule"/>
</dbReference>
<accession>A0A5E6MHS9</accession>
<dbReference type="GO" id="GO:0003735">
    <property type="term" value="F:structural constituent of ribosome"/>
    <property type="evidence" value="ECO:0007669"/>
    <property type="project" value="InterPro"/>
</dbReference>
<evidence type="ECO:0000256" key="1">
    <source>
        <dbReference type="ARBA" id="ARBA00009296"/>
    </source>
</evidence>
<keyword evidence="8" id="KW-0479">Metal-binding</keyword>
<dbReference type="InterPro" id="IPR002150">
    <property type="entry name" value="Ribosomal_bL31"/>
</dbReference>
<dbReference type="GO" id="GO:1990904">
    <property type="term" value="C:ribonucleoprotein complex"/>
    <property type="evidence" value="ECO:0007669"/>
    <property type="project" value="UniProtKB-KW"/>
</dbReference>
<dbReference type="InterPro" id="IPR027491">
    <property type="entry name" value="Ribosomal_bL31_A"/>
</dbReference>
<dbReference type="Pfam" id="PF01197">
    <property type="entry name" value="Ribosomal_L31"/>
    <property type="match status" value="1"/>
</dbReference>
<keyword evidence="3 8" id="KW-0699">rRNA-binding</keyword>
<dbReference type="PRINTS" id="PR01249">
    <property type="entry name" value="RIBOSOMALL31"/>
</dbReference>
<reference evidence="9 10" key="1">
    <citation type="submission" date="2019-09" db="EMBL/GenBank/DDBJ databases">
        <authorList>
            <person name="Cremers G."/>
        </authorList>
    </citation>
    <scope>NUCLEOTIDE SEQUENCE [LARGE SCALE GENOMIC DNA]</scope>
    <source>
        <strain evidence="9">4A</strain>
    </source>
</reference>
<comment type="cofactor">
    <cofactor evidence="8">
        <name>Zn(2+)</name>
        <dbReference type="ChEBI" id="CHEBI:29105"/>
    </cofactor>
    <text evidence="8">Binds 1 zinc ion per subunit.</text>
</comment>
<dbReference type="InterPro" id="IPR034704">
    <property type="entry name" value="Ribosomal_bL28/bL31-like_sf"/>
</dbReference>
<dbReference type="Proteomes" id="UP000334923">
    <property type="component" value="Unassembled WGS sequence"/>
</dbReference>
<keyword evidence="8" id="KW-0862">Zinc</keyword>
<evidence type="ECO:0000313" key="9">
    <source>
        <dbReference type="EMBL" id="VVM07788.1"/>
    </source>
</evidence>
<feature type="binding site" evidence="8">
    <location>
        <position position="18"/>
    </location>
    <ligand>
        <name>Zn(2+)</name>
        <dbReference type="ChEBI" id="CHEBI:29105"/>
    </ligand>
</feature>
<dbReference type="EMBL" id="CABFVA020000112">
    <property type="protein sequence ID" value="VVM07788.1"/>
    <property type="molecule type" value="Genomic_DNA"/>
</dbReference>
<dbReference type="GO" id="GO:0046872">
    <property type="term" value="F:metal ion binding"/>
    <property type="evidence" value="ECO:0007669"/>
    <property type="project" value="UniProtKB-KW"/>
</dbReference>
<feature type="binding site" evidence="8">
    <location>
        <position position="16"/>
    </location>
    <ligand>
        <name>Zn(2+)</name>
        <dbReference type="ChEBI" id="CHEBI:29105"/>
    </ligand>
</feature>
<comment type="function">
    <text evidence="8">Binds the 23S rRNA.</text>
</comment>
<dbReference type="GO" id="GO:0019843">
    <property type="term" value="F:rRNA binding"/>
    <property type="evidence" value="ECO:0007669"/>
    <property type="project" value="UniProtKB-KW"/>
</dbReference>
<feature type="binding site" evidence="8">
    <location>
        <position position="36"/>
    </location>
    <ligand>
        <name>Zn(2+)</name>
        <dbReference type="ChEBI" id="CHEBI:29105"/>
    </ligand>
</feature>
<dbReference type="GO" id="GO:0005840">
    <property type="term" value="C:ribosome"/>
    <property type="evidence" value="ECO:0007669"/>
    <property type="project" value="UniProtKB-KW"/>
</dbReference>
<evidence type="ECO:0000256" key="5">
    <source>
        <dbReference type="ARBA" id="ARBA00022980"/>
    </source>
</evidence>
<dbReference type="PANTHER" id="PTHR33280">
    <property type="entry name" value="50S RIBOSOMAL PROTEIN L31, CHLOROPLASTIC"/>
    <property type="match status" value="1"/>
</dbReference>
<evidence type="ECO:0000256" key="3">
    <source>
        <dbReference type="ARBA" id="ARBA00022730"/>
    </source>
</evidence>
<dbReference type="AlphaFoldDB" id="A0A5E6MHS9"/>
<feature type="binding site" evidence="8">
    <location>
        <position position="39"/>
    </location>
    <ligand>
        <name>Zn(2+)</name>
        <dbReference type="ChEBI" id="CHEBI:29105"/>
    </ligand>
</feature>
<proteinExistence type="inferred from homology"/>
<comment type="subunit">
    <text evidence="2 8">Part of the 50S ribosomal subunit.</text>
</comment>
<dbReference type="PANTHER" id="PTHR33280:SF1">
    <property type="entry name" value="LARGE RIBOSOMAL SUBUNIT PROTEIN BL31C"/>
    <property type="match status" value="1"/>
</dbReference>
<dbReference type="RefSeq" id="WP_142660767.1">
    <property type="nucleotide sequence ID" value="NZ_CABFVA020000112.1"/>
</dbReference>
<keyword evidence="4 8" id="KW-0694">RNA-binding</keyword>